<feature type="domain" description="POTRA" evidence="10">
    <location>
        <begin position="107"/>
        <end position="184"/>
    </location>
</feature>
<evidence type="ECO:0000256" key="4">
    <source>
        <dbReference type="ARBA" id="ARBA00022729"/>
    </source>
</evidence>
<keyword evidence="7 8" id="KW-0998">Cell outer membrane</keyword>
<comment type="subcellular location">
    <subcellularLocation>
        <location evidence="8">Cell outer membrane</location>
    </subcellularLocation>
    <subcellularLocation>
        <location evidence="1">Membrane</location>
    </subcellularLocation>
</comment>
<keyword evidence="3 8" id="KW-0812">Transmembrane</keyword>
<evidence type="ECO:0000313" key="12">
    <source>
        <dbReference type="Proteomes" id="UP001424441"/>
    </source>
</evidence>
<evidence type="ECO:0000313" key="11">
    <source>
        <dbReference type="EMBL" id="GAA0602052.1"/>
    </source>
</evidence>
<sequence precursor="true">MTASSKLFGAASAIAMSVALAASGSAVVSLASVASAQAAVASRIDVRGNQRVDAQTIRDNVNIRPGKAYTSADVDEAVKRLFGMGLFSDVRITQSGGALVVHVSEYAVVNNVLFQGNKKVKDAQLERAVQLKPRSAFDPAIMENDRDAIKAAYGHVGRSDVTVNARTVDLGSGRVNVVYEIAEGSRTKIANINFVGNNAYGERRLRDIISTKRSNPLSWLTRSDIYDEGRLQADEEALRRFYYNRGYADFRVLSSEAVLDEATNEYTITINVDEGQRYTFGDVQIESTVDGVEPEALNGLIATRSGRNYSAKDIEKTVEAITDRVASSGYAFAKVEPRGDRNFDNHTISVVYNVEQGQRAYVERIEIRGNDKTRDYVIRREFDLNEGDAFNQAMIQRAKRRLEGLDFFQSVNISTAQGSEPDQVVLIVDVMEKSTGEFSIGAGYATGGGTPGASVEGSVTERNFLGRGQYIRFGAGIGQNDMRNYNFSFTEPYFLGNRISAGFDVFRRSHRVDRDYDVTQTGGSIRFGLPITDNFSAGIAYNLVEEKYKLDKKKLAAGDYAPALAEAAEYSPWLRSSISYSLVYDSIDNKQNPRDGIFARFTQEFAGLGGDAKFLKTTADAKYYQTLHEDADLIGMLGVGGGYIHAFKNDGVRMFDLFKNDQDLIRGFKYNSMGPYQEASNGSGERYWLGGTTYLKATAELQFPMPVIPESFGIRGALFADAAMLYGSKGSGKVEGDDKKIRSSVGLSLMWASPFGPLRFDYAVPTSKASSDKVQNFNFGISSKF</sequence>
<dbReference type="InterPro" id="IPR039910">
    <property type="entry name" value="D15-like"/>
</dbReference>
<dbReference type="PANTHER" id="PTHR12815">
    <property type="entry name" value="SORTING AND ASSEMBLY MACHINERY SAMM50 PROTEIN FAMILY MEMBER"/>
    <property type="match status" value="1"/>
</dbReference>
<evidence type="ECO:0000256" key="2">
    <source>
        <dbReference type="ARBA" id="ARBA00022452"/>
    </source>
</evidence>
<dbReference type="Gene3D" id="2.40.160.50">
    <property type="entry name" value="membrane protein fhac: a member of the omp85/tpsb transporter family"/>
    <property type="match status" value="1"/>
</dbReference>
<dbReference type="InterPro" id="IPR010827">
    <property type="entry name" value="BamA/TamA_POTRA"/>
</dbReference>
<dbReference type="Pfam" id="PF07244">
    <property type="entry name" value="POTRA"/>
    <property type="match status" value="5"/>
</dbReference>
<dbReference type="RefSeq" id="WP_343804349.1">
    <property type="nucleotide sequence ID" value="NZ_BAAADE010000002.1"/>
</dbReference>
<keyword evidence="12" id="KW-1185">Reference proteome</keyword>
<evidence type="ECO:0000256" key="3">
    <source>
        <dbReference type="ARBA" id="ARBA00022692"/>
    </source>
</evidence>
<name>A0ABP3R1W6_9HYPH</name>
<dbReference type="InterPro" id="IPR000184">
    <property type="entry name" value="Bac_surfAg_D15"/>
</dbReference>
<keyword evidence="5 8" id="KW-0677">Repeat</keyword>
<feature type="domain" description="POTRA" evidence="10">
    <location>
        <begin position="39"/>
        <end position="106"/>
    </location>
</feature>
<evidence type="ECO:0000256" key="1">
    <source>
        <dbReference type="ARBA" id="ARBA00004370"/>
    </source>
</evidence>
<dbReference type="PIRSF" id="PIRSF006076">
    <property type="entry name" value="OM_assembly_OMP85"/>
    <property type="match status" value="1"/>
</dbReference>
<protein>
    <recommendedName>
        <fullName evidence="8 9">Outer membrane protein assembly factor BamA</fullName>
    </recommendedName>
</protein>
<evidence type="ECO:0000259" key="10">
    <source>
        <dbReference type="PROSITE" id="PS51779"/>
    </source>
</evidence>
<reference evidence="12" key="1">
    <citation type="journal article" date="2019" name="Int. J. Syst. Evol. Microbiol.">
        <title>The Global Catalogue of Microorganisms (GCM) 10K type strain sequencing project: providing services to taxonomists for standard genome sequencing and annotation.</title>
        <authorList>
            <consortium name="The Broad Institute Genomics Platform"/>
            <consortium name="The Broad Institute Genome Sequencing Center for Infectious Disease"/>
            <person name="Wu L."/>
            <person name="Ma J."/>
        </authorList>
    </citation>
    <scope>NUCLEOTIDE SEQUENCE [LARGE SCALE GENOMIC DNA]</scope>
    <source>
        <strain evidence="12">JCM 15115</strain>
    </source>
</reference>
<dbReference type="InterPro" id="IPR023707">
    <property type="entry name" value="OM_assembly_BamA"/>
</dbReference>
<dbReference type="PROSITE" id="PS51779">
    <property type="entry name" value="POTRA"/>
    <property type="match status" value="4"/>
</dbReference>
<evidence type="ECO:0000256" key="6">
    <source>
        <dbReference type="ARBA" id="ARBA00023136"/>
    </source>
</evidence>
<feature type="chain" id="PRO_5044913192" description="Outer membrane protein assembly factor BamA" evidence="8">
    <location>
        <begin position="22"/>
        <end position="785"/>
    </location>
</feature>
<feature type="domain" description="POTRA" evidence="10">
    <location>
        <begin position="187"/>
        <end position="275"/>
    </location>
</feature>
<comment type="caution">
    <text evidence="11">The sequence shown here is derived from an EMBL/GenBank/DDBJ whole genome shotgun (WGS) entry which is preliminary data.</text>
</comment>
<evidence type="ECO:0000256" key="5">
    <source>
        <dbReference type="ARBA" id="ARBA00022737"/>
    </source>
</evidence>
<dbReference type="HAMAP" id="MF_01430">
    <property type="entry name" value="OM_assembly_BamA"/>
    <property type="match status" value="1"/>
</dbReference>
<feature type="domain" description="POTRA" evidence="10">
    <location>
        <begin position="360"/>
        <end position="433"/>
    </location>
</feature>
<accession>A0ABP3R1W6</accession>
<keyword evidence="2 8" id="KW-1134">Transmembrane beta strand</keyword>
<dbReference type="Gene3D" id="3.10.20.310">
    <property type="entry name" value="membrane protein fhac"/>
    <property type="match status" value="5"/>
</dbReference>
<comment type="function">
    <text evidence="8">Part of the outer membrane protein assembly complex, which is involved in assembly and insertion of beta-barrel proteins into the outer membrane.</text>
</comment>
<feature type="signal peptide" evidence="8">
    <location>
        <begin position="1"/>
        <end position="21"/>
    </location>
</feature>
<keyword evidence="6 8" id="KW-0472">Membrane</keyword>
<evidence type="ECO:0000256" key="7">
    <source>
        <dbReference type="ARBA" id="ARBA00023237"/>
    </source>
</evidence>
<dbReference type="Proteomes" id="UP001424441">
    <property type="component" value="Unassembled WGS sequence"/>
</dbReference>
<gene>
    <name evidence="8 11" type="primary">bamA</name>
    <name evidence="11" type="ORF">GCM10008943_16780</name>
</gene>
<evidence type="ECO:0000256" key="9">
    <source>
        <dbReference type="NCBIfam" id="TIGR03303"/>
    </source>
</evidence>
<dbReference type="EMBL" id="BAAADE010000002">
    <property type="protein sequence ID" value="GAA0602052.1"/>
    <property type="molecule type" value="Genomic_DNA"/>
</dbReference>
<keyword evidence="4 8" id="KW-0732">Signal</keyword>
<comment type="subunit">
    <text evidence="8">Part of the Bam complex.</text>
</comment>
<comment type="similarity">
    <text evidence="8">Belongs to the BamA family.</text>
</comment>
<dbReference type="PANTHER" id="PTHR12815:SF23">
    <property type="entry name" value="OUTER MEMBRANE PROTEIN ASSEMBLY FACTOR BAMA"/>
    <property type="match status" value="1"/>
</dbReference>
<dbReference type="InterPro" id="IPR034746">
    <property type="entry name" value="POTRA"/>
</dbReference>
<dbReference type="Pfam" id="PF01103">
    <property type="entry name" value="Omp85"/>
    <property type="match status" value="1"/>
</dbReference>
<organism evidence="11 12">
    <name type="scientific">Paenochrobactrum glaciei</name>
    <dbReference type="NCBI Taxonomy" id="486407"/>
    <lineage>
        <taxon>Bacteria</taxon>
        <taxon>Pseudomonadati</taxon>
        <taxon>Pseudomonadota</taxon>
        <taxon>Alphaproteobacteria</taxon>
        <taxon>Hyphomicrobiales</taxon>
        <taxon>Brucellaceae</taxon>
        <taxon>Paenochrobactrum</taxon>
    </lineage>
</organism>
<proteinExistence type="inferred from homology"/>
<dbReference type="NCBIfam" id="TIGR03303">
    <property type="entry name" value="OM_YaeT"/>
    <property type="match status" value="1"/>
</dbReference>
<evidence type="ECO:0000256" key="8">
    <source>
        <dbReference type="HAMAP-Rule" id="MF_01430"/>
    </source>
</evidence>